<reference evidence="3 4" key="1">
    <citation type="submission" date="2019-09" db="EMBL/GenBank/DDBJ databases">
        <title>Genome Sequences of Streptomyces kaniharaensis ATCC 21070.</title>
        <authorList>
            <person name="Zhu W."/>
            <person name="De Crecy-Lagard V."/>
            <person name="Richards N.G."/>
        </authorList>
    </citation>
    <scope>NUCLEOTIDE SEQUENCE [LARGE SCALE GENOMIC DNA]</scope>
    <source>
        <strain evidence="3 4">SF-557</strain>
    </source>
</reference>
<feature type="domain" description="TadE-like" evidence="2">
    <location>
        <begin position="3"/>
        <end position="36"/>
    </location>
</feature>
<dbReference type="OrthoDB" id="4213666at2"/>
<keyword evidence="4" id="KW-1185">Reference proteome</keyword>
<evidence type="ECO:0000259" key="2">
    <source>
        <dbReference type="Pfam" id="PF07811"/>
    </source>
</evidence>
<sequence>MLICFPAALLLTFMVIETCNVYFAKQAATTAAREAVSGARAYGNSTGDGVARANSVFQRVHGTLVNPRVSASGSDANRVVFTVTAKAPSLLGLSITVTERATGPVERWTTP</sequence>
<accession>A0A6N7L3F0</accession>
<protein>
    <submittedName>
        <fullName evidence="3">Pilus assembly protein</fullName>
    </submittedName>
</protein>
<gene>
    <name evidence="3" type="ORF">F7Q99_35205</name>
</gene>
<comment type="caution">
    <text evidence="3">The sequence shown here is derived from an EMBL/GenBank/DDBJ whole genome shotgun (WGS) entry which is preliminary data.</text>
</comment>
<evidence type="ECO:0000256" key="1">
    <source>
        <dbReference type="SAM" id="SignalP"/>
    </source>
</evidence>
<evidence type="ECO:0000313" key="4">
    <source>
        <dbReference type="Proteomes" id="UP000450000"/>
    </source>
</evidence>
<feature type="signal peptide" evidence="1">
    <location>
        <begin position="1"/>
        <end position="24"/>
    </location>
</feature>
<dbReference type="Pfam" id="PF07811">
    <property type="entry name" value="TadE"/>
    <property type="match status" value="1"/>
</dbReference>
<dbReference type="EMBL" id="WBOF01000004">
    <property type="protein sequence ID" value="MQS17289.1"/>
    <property type="molecule type" value="Genomic_DNA"/>
</dbReference>
<dbReference type="AlphaFoldDB" id="A0A6N7L3F0"/>
<organism evidence="3 4">
    <name type="scientific">Streptomyces kaniharaensis</name>
    <dbReference type="NCBI Taxonomy" id="212423"/>
    <lineage>
        <taxon>Bacteria</taxon>
        <taxon>Bacillati</taxon>
        <taxon>Actinomycetota</taxon>
        <taxon>Actinomycetes</taxon>
        <taxon>Kitasatosporales</taxon>
        <taxon>Streptomycetaceae</taxon>
        <taxon>Streptomyces</taxon>
    </lineage>
</organism>
<proteinExistence type="predicted"/>
<dbReference type="Proteomes" id="UP000450000">
    <property type="component" value="Unassembled WGS sequence"/>
</dbReference>
<evidence type="ECO:0000313" key="3">
    <source>
        <dbReference type="EMBL" id="MQS17289.1"/>
    </source>
</evidence>
<feature type="chain" id="PRO_5026726181" evidence="1">
    <location>
        <begin position="25"/>
        <end position="111"/>
    </location>
</feature>
<keyword evidence="1" id="KW-0732">Signal</keyword>
<dbReference type="InterPro" id="IPR012495">
    <property type="entry name" value="TadE-like_dom"/>
</dbReference>
<name>A0A6N7L3F0_9ACTN</name>